<comment type="subcellular location">
    <subcellularLocation>
        <location evidence="2">Cell membrane</location>
        <topology evidence="2">Multi-pass membrane protein</topology>
    </subcellularLocation>
</comment>
<keyword evidence="16" id="KW-0594">Phospholipid biosynthesis</keyword>
<name>A0A975EZS0_9SPIR</name>
<gene>
    <name evidence="25" type="ORF">HRI96_06365</name>
</gene>
<keyword evidence="13 24" id="KW-1133">Transmembrane helix</keyword>
<evidence type="ECO:0000256" key="15">
    <source>
        <dbReference type="ARBA" id="ARBA00023136"/>
    </source>
</evidence>
<dbReference type="EC" id="2.7.7.41" evidence="6"/>
<evidence type="ECO:0000256" key="10">
    <source>
        <dbReference type="ARBA" id="ARBA00022679"/>
    </source>
</evidence>
<sequence length="284" mass="31121">MNKLVQRLLVFFIGIPLVIGVVTLSSYNHLVLHFVIMACAFLSAKEMYALLGKKQKQFPLPFIIFLSLIPSAAGLICTRTELPLYYIDLSLLLCFLFILSYEVFTASDFDHSVEHMTTAVFNVFYSGYLLTFVSRLTVLKHSTKLIISFLFMIFMCDSFAWLFGMTLGKNNRGVIKASSNKSVAGFIGGYIGAVLAAVLAQILWPDVFFGSIMKAVSAGIVIASAGIIGDLAESVIKRDAGFKDSGNIMPGRGGLLDSIDSILFACPIFYLIVNFMFGGSKPSF</sequence>
<keyword evidence="11 24" id="KW-0812">Transmembrane</keyword>
<dbReference type="EMBL" id="CP054257">
    <property type="protein sequence ID" value="QTQ11854.1"/>
    <property type="molecule type" value="Genomic_DNA"/>
</dbReference>
<evidence type="ECO:0000256" key="20">
    <source>
        <dbReference type="ARBA" id="ARBA00032253"/>
    </source>
</evidence>
<evidence type="ECO:0000256" key="4">
    <source>
        <dbReference type="ARBA" id="ARBA00005189"/>
    </source>
</evidence>
<feature type="transmembrane region" description="Helical" evidence="24">
    <location>
        <begin position="183"/>
        <end position="204"/>
    </location>
</feature>
<keyword evidence="15 24" id="KW-0472">Membrane</keyword>
<evidence type="ECO:0000256" key="23">
    <source>
        <dbReference type="ARBA" id="ARBA00033406"/>
    </source>
</evidence>
<comment type="pathway">
    <text evidence="4">Lipid metabolism.</text>
</comment>
<evidence type="ECO:0000256" key="11">
    <source>
        <dbReference type="ARBA" id="ARBA00022692"/>
    </source>
</evidence>
<evidence type="ECO:0000256" key="22">
    <source>
        <dbReference type="ARBA" id="ARBA00032743"/>
    </source>
</evidence>
<dbReference type="RefSeq" id="WP_210116567.1">
    <property type="nucleotide sequence ID" value="NZ_CP054257.1"/>
</dbReference>
<dbReference type="GO" id="GO:0016024">
    <property type="term" value="P:CDP-diacylglycerol biosynthetic process"/>
    <property type="evidence" value="ECO:0007669"/>
    <property type="project" value="TreeGrafter"/>
</dbReference>
<accession>A0A975EZS0</accession>
<feature type="transmembrane region" description="Helical" evidence="24">
    <location>
        <begin position="7"/>
        <end position="24"/>
    </location>
</feature>
<keyword evidence="14" id="KW-0443">Lipid metabolism</keyword>
<evidence type="ECO:0000256" key="16">
    <source>
        <dbReference type="ARBA" id="ARBA00023209"/>
    </source>
</evidence>
<evidence type="ECO:0000256" key="19">
    <source>
        <dbReference type="ARBA" id="ARBA00031825"/>
    </source>
</evidence>
<dbReference type="PANTHER" id="PTHR46382:SF1">
    <property type="entry name" value="PHOSPHATIDATE CYTIDYLYLTRANSFERASE"/>
    <property type="match status" value="1"/>
</dbReference>
<feature type="transmembrane region" description="Helical" evidence="24">
    <location>
        <begin position="210"/>
        <end position="232"/>
    </location>
</feature>
<feature type="transmembrane region" description="Helical" evidence="24">
    <location>
        <begin position="145"/>
        <end position="163"/>
    </location>
</feature>
<keyword evidence="8" id="KW-1003">Cell membrane</keyword>
<proteinExistence type="inferred from homology"/>
<evidence type="ECO:0000256" key="5">
    <source>
        <dbReference type="ARBA" id="ARBA00010185"/>
    </source>
</evidence>
<evidence type="ECO:0000256" key="17">
    <source>
        <dbReference type="ARBA" id="ARBA00023264"/>
    </source>
</evidence>
<dbReference type="GO" id="GO:0004605">
    <property type="term" value="F:phosphatidate cytidylyltransferase activity"/>
    <property type="evidence" value="ECO:0007669"/>
    <property type="project" value="UniProtKB-EC"/>
</dbReference>
<evidence type="ECO:0000256" key="8">
    <source>
        <dbReference type="ARBA" id="ARBA00022475"/>
    </source>
</evidence>
<evidence type="ECO:0000256" key="1">
    <source>
        <dbReference type="ARBA" id="ARBA00001698"/>
    </source>
</evidence>
<evidence type="ECO:0000256" key="18">
    <source>
        <dbReference type="ARBA" id="ARBA00029893"/>
    </source>
</evidence>
<dbReference type="AlphaFoldDB" id="A0A975EZS0"/>
<evidence type="ECO:0000313" key="26">
    <source>
        <dbReference type="Proteomes" id="UP000671995"/>
    </source>
</evidence>
<feature type="transmembrane region" description="Helical" evidence="24">
    <location>
        <begin position="253"/>
        <end position="277"/>
    </location>
</feature>
<evidence type="ECO:0000256" key="6">
    <source>
        <dbReference type="ARBA" id="ARBA00012487"/>
    </source>
</evidence>
<evidence type="ECO:0000256" key="12">
    <source>
        <dbReference type="ARBA" id="ARBA00022695"/>
    </source>
</evidence>
<comment type="pathway">
    <text evidence="3">Phospholipid metabolism; CDP-diacylglycerol biosynthesis; CDP-diacylglycerol from sn-glycerol 3-phosphate: step 3/3.</text>
</comment>
<dbReference type="Proteomes" id="UP000671995">
    <property type="component" value="Chromosome"/>
</dbReference>
<evidence type="ECO:0000256" key="2">
    <source>
        <dbReference type="ARBA" id="ARBA00004651"/>
    </source>
</evidence>
<evidence type="ECO:0000256" key="21">
    <source>
        <dbReference type="ARBA" id="ARBA00032396"/>
    </source>
</evidence>
<feature type="transmembrane region" description="Helical" evidence="24">
    <location>
        <begin position="82"/>
        <end position="104"/>
    </location>
</feature>
<keyword evidence="17" id="KW-1208">Phospholipid metabolism</keyword>
<evidence type="ECO:0000256" key="14">
    <source>
        <dbReference type="ARBA" id="ARBA00023098"/>
    </source>
</evidence>
<protein>
    <recommendedName>
        <fullName evidence="7">Phosphatidate cytidylyltransferase</fullName>
        <ecNumber evidence="6">2.7.7.41</ecNumber>
    </recommendedName>
    <alternativeName>
        <fullName evidence="20">CDP-DAG synthase</fullName>
    </alternativeName>
    <alternativeName>
        <fullName evidence="22">CDP-DG synthase</fullName>
    </alternativeName>
    <alternativeName>
        <fullName evidence="18">CDP-diacylglycerol synthase</fullName>
    </alternativeName>
    <alternativeName>
        <fullName evidence="21">CDP-diglyceride pyrophosphorylase</fullName>
    </alternativeName>
    <alternativeName>
        <fullName evidence="23">CDP-diglyceride synthase</fullName>
    </alternativeName>
    <alternativeName>
        <fullName evidence="19">CTP:phosphatidate cytidylyltransferase</fullName>
    </alternativeName>
</protein>
<keyword evidence="10" id="KW-0808">Transferase</keyword>
<evidence type="ECO:0000256" key="24">
    <source>
        <dbReference type="SAM" id="Phobius"/>
    </source>
</evidence>
<evidence type="ECO:0000256" key="3">
    <source>
        <dbReference type="ARBA" id="ARBA00005119"/>
    </source>
</evidence>
<evidence type="ECO:0000256" key="13">
    <source>
        <dbReference type="ARBA" id="ARBA00022989"/>
    </source>
</evidence>
<reference evidence="25" key="1">
    <citation type="submission" date="2020-05" db="EMBL/GenBank/DDBJ databases">
        <authorList>
            <person name="Zeng H."/>
            <person name="Chan Y.K."/>
            <person name="Watt R.M."/>
        </authorList>
    </citation>
    <scope>NUCLEOTIDE SEQUENCE</scope>
    <source>
        <strain evidence="25">ATCC 700773</strain>
    </source>
</reference>
<dbReference type="PANTHER" id="PTHR46382">
    <property type="entry name" value="PHOSPHATIDATE CYTIDYLYLTRANSFERASE"/>
    <property type="match status" value="1"/>
</dbReference>
<keyword evidence="9" id="KW-0444">Lipid biosynthesis</keyword>
<reference evidence="25" key="2">
    <citation type="journal article" date="2021" name="Microbiol. Resour. Announc.">
        <title>Complete Genome Sequences of Three Human Oral Treponema parvum Isolates.</title>
        <authorList>
            <person name="Zeng H."/>
            <person name="Watt R.M."/>
        </authorList>
    </citation>
    <scope>NUCLEOTIDE SEQUENCE</scope>
    <source>
        <strain evidence="25">ATCC 700773</strain>
    </source>
</reference>
<evidence type="ECO:0000256" key="7">
    <source>
        <dbReference type="ARBA" id="ARBA00019373"/>
    </source>
</evidence>
<dbReference type="Pfam" id="PF01148">
    <property type="entry name" value="CTP_transf_1"/>
    <property type="match status" value="1"/>
</dbReference>
<comment type="catalytic activity">
    <reaction evidence="1">
        <text>a 1,2-diacyl-sn-glycero-3-phosphate + CTP + H(+) = a CDP-1,2-diacyl-sn-glycerol + diphosphate</text>
        <dbReference type="Rhea" id="RHEA:16229"/>
        <dbReference type="ChEBI" id="CHEBI:15378"/>
        <dbReference type="ChEBI" id="CHEBI:33019"/>
        <dbReference type="ChEBI" id="CHEBI:37563"/>
        <dbReference type="ChEBI" id="CHEBI:58332"/>
        <dbReference type="ChEBI" id="CHEBI:58608"/>
        <dbReference type="EC" id="2.7.7.41"/>
    </reaction>
</comment>
<evidence type="ECO:0000256" key="9">
    <source>
        <dbReference type="ARBA" id="ARBA00022516"/>
    </source>
</evidence>
<evidence type="ECO:0000313" key="25">
    <source>
        <dbReference type="EMBL" id="QTQ11854.1"/>
    </source>
</evidence>
<dbReference type="GO" id="GO:0005886">
    <property type="term" value="C:plasma membrane"/>
    <property type="evidence" value="ECO:0007669"/>
    <property type="project" value="UniProtKB-SubCell"/>
</dbReference>
<feature type="transmembrane region" description="Helical" evidence="24">
    <location>
        <begin position="58"/>
        <end position="76"/>
    </location>
</feature>
<comment type="similarity">
    <text evidence="5">Belongs to the CDS family.</text>
</comment>
<feature type="transmembrane region" description="Helical" evidence="24">
    <location>
        <begin position="116"/>
        <end position="133"/>
    </location>
</feature>
<keyword evidence="12 25" id="KW-0548">Nucleotidyltransferase</keyword>
<organism evidence="25 26">
    <name type="scientific">Treponema parvum</name>
    <dbReference type="NCBI Taxonomy" id="138851"/>
    <lineage>
        <taxon>Bacteria</taxon>
        <taxon>Pseudomonadati</taxon>
        <taxon>Spirochaetota</taxon>
        <taxon>Spirochaetia</taxon>
        <taxon>Spirochaetales</taxon>
        <taxon>Treponemataceae</taxon>
        <taxon>Treponema</taxon>
    </lineage>
</organism>